<dbReference type="AlphaFoldDB" id="A0A6A6QK74"/>
<dbReference type="Proteomes" id="UP000799750">
    <property type="component" value="Unassembled WGS sequence"/>
</dbReference>
<keyword evidence="2" id="KW-1185">Reference proteome</keyword>
<protein>
    <submittedName>
        <fullName evidence="1">Uncharacterized protein</fullName>
    </submittedName>
</protein>
<feature type="non-terminal residue" evidence="1">
    <location>
        <position position="64"/>
    </location>
</feature>
<evidence type="ECO:0000313" key="2">
    <source>
        <dbReference type="Proteomes" id="UP000799750"/>
    </source>
</evidence>
<dbReference type="EMBL" id="MU004194">
    <property type="protein sequence ID" value="KAF2492083.1"/>
    <property type="molecule type" value="Genomic_DNA"/>
</dbReference>
<name>A0A6A6QK74_9PEZI</name>
<organism evidence="1 2">
    <name type="scientific">Lophium mytilinum</name>
    <dbReference type="NCBI Taxonomy" id="390894"/>
    <lineage>
        <taxon>Eukaryota</taxon>
        <taxon>Fungi</taxon>
        <taxon>Dikarya</taxon>
        <taxon>Ascomycota</taxon>
        <taxon>Pezizomycotina</taxon>
        <taxon>Dothideomycetes</taxon>
        <taxon>Pleosporomycetidae</taxon>
        <taxon>Mytilinidiales</taxon>
        <taxon>Mytilinidiaceae</taxon>
        <taxon>Lophium</taxon>
    </lineage>
</organism>
<accession>A0A6A6QK74</accession>
<reference evidence="1" key="1">
    <citation type="journal article" date="2020" name="Stud. Mycol.">
        <title>101 Dothideomycetes genomes: a test case for predicting lifestyles and emergence of pathogens.</title>
        <authorList>
            <person name="Haridas S."/>
            <person name="Albert R."/>
            <person name="Binder M."/>
            <person name="Bloem J."/>
            <person name="Labutti K."/>
            <person name="Salamov A."/>
            <person name="Andreopoulos B."/>
            <person name="Baker S."/>
            <person name="Barry K."/>
            <person name="Bills G."/>
            <person name="Bluhm B."/>
            <person name="Cannon C."/>
            <person name="Castanera R."/>
            <person name="Culley D."/>
            <person name="Daum C."/>
            <person name="Ezra D."/>
            <person name="Gonzalez J."/>
            <person name="Henrissat B."/>
            <person name="Kuo A."/>
            <person name="Liang C."/>
            <person name="Lipzen A."/>
            <person name="Lutzoni F."/>
            <person name="Magnuson J."/>
            <person name="Mondo S."/>
            <person name="Nolan M."/>
            <person name="Ohm R."/>
            <person name="Pangilinan J."/>
            <person name="Park H.-J."/>
            <person name="Ramirez L."/>
            <person name="Alfaro M."/>
            <person name="Sun H."/>
            <person name="Tritt A."/>
            <person name="Yoshinaga Y."/>
            <person name="Zwiers L.-H."/>
            <person name="Turgeon B."/>
            <person name="Goodwin S."/>
            <person name="Spatafora J."/>
            <person name="Crous P."/>
            <person name="Grigoriev I."/>
        </authorList>
    </citation>
    <scope>NUCLEOTIDE SEQUENCE</scope>
    <source>
        <strain evidence="1">CBS 269.34</strain>
    </source>
</reference>
<sequence>MSLPVLLTRMETEHEELFEAINDSKPKGERDKGYYACSSALDIETFDYLDPCVYIHTQSIFHSV</sequence>
<proteinExistence type="predicted"/>
<gene>
    <name evidence="1" type="ORF">BU16DRAFT_529455</name>
</gene>
<evidence type="ECO:0000313" key="1">
    <source>
        <dbReference type="EMBL" id="KAF2492083.1"/>
    </source>
</evidence>